<dbReference type="Proteomes" id="UP001481170">
    <property type="component" value="Chromosome"/>
</dbReference>
<gene>
    <name evidence="1" type="primary">yphH</name>
    <name evidence="1" type="ORF">ABTZ31_018870</name>
</gene>
<proteinExistence type="predicted"/>
<evidence type="ECO:0000313" key="2">
    <source>
        <dbReference type="Proteomes" id="UP001481170"/>
    </source>
</evidence>
<sequence>MAASPRACINNQQIRHHNKCVILELLYRQKRANKSTLARLAQISIPAVSNILQELESEKRVVNIDDESQTRGHSSGTWLIAPEGDWTLCLNVTPTSIECQVANACLSPKGEFEYLQIDAPTPQALLSEIEKCWHRHRKLWPDHTINLALAIHGQVDPVTGVSQTMPQAPWTTPVEVKYLLEEKLGIRVMVDNDCVMLALAEKWQNNSQERDFCVINVDYGIGSSFVINEQIYRGSLYGSGQIGHTIVNPDGVVCDCGRYGCLETVASLSALKKQARVWLKSQPVSTQLDPEKLTTAQLIAAWQSGEPWITSWVDRSANAIGLSLYNFLNILNINQIWLYGRSCAFGENWLNTIIRQTGFNPFDRDEGPSVKATQIGFGQLSRAQQVLGIGYLYVEAQLRQI</sequence>
<name>A0ACD5GCA6_ECOLX</name>
<reference evidence="1" key="1">
    <citation type="submission" date="2025-01" db="EMBL/GenBank/DDBJ databases">
        <authorList>
            <person name="Sun R."/>
            <person name="Lian X."/>
        </authorList>
    </citation>
    <scope>NUCLEOTIDE SEQUENCE</scope>
    <source>
        <strain evidence="1">PS2Canimalfeces12</strain>
    </source>
</reference>
<organism evidence="1 2">
    <name type="scientific">Escherichia coli</name>
    <dbReference type="NCBI Taxonomy" id="562"/>
    <lineage>
        <taxon>Bacteria</taxon>
        <taxon>Pseudomonadati</taxon>
        <taxon>Pseudomonadota</taxon>
        <taxon>Gammaproteobacteria</taxon>
        <taxon>Enterobacterales</taxon>
        <taxon>Enterobacteriaceae</taxon>
        <taxon>Escherichia</taxon>
    </lineage>
</organism>
<accession>A0ACD5GCA6</accession>
<protein>
    <submittedName>
        <fullName evidence="1">ROK family protein</fullName>
    </submittedName>
</protein>
<dbReference type="EMBL" id="CP180600">
    <property type="protein sequence ID" value="XOW91282.1"/>
    <property type="molecule type" value="Genomic_DNA"/>
</dbReference>
<evidence type="ECO:0000313" key="1">
    <source>
        <dbReference type="EMBL" id="XOW91282.1"/>
    </source>
</evidence>